<evidence type="ECO:0000313" key="1">
    <source>
        <dbReference type="EMBL" id="NJC19613.1"/>
    </source>
</evidence>
<name>A0A7X5YFU7_9BACT</name>
<protein>
    <submittedName>
        <fullName evidence="1">Uncharacterized protein</fullName>
    </submittedName>
</protein>
<proteinExistence type="predicted"/>
<dbReference type="EMBL" id="CP043839">
    <property type="protein sequence ID" value="WOF11533.1"/>
    <property type="molecule type" value="Genomic_DNA"/>
</dbReference>
<dbReference type="AlphaFoldDB" id="A0A7X5YFU7"/>
<dbReference type="GeneID" id="86890484"/>
<dbReference type="RefSeq" id="WP_147344461.1">
    <property type="nucleotide sequence ID" value="NZ_BMPA01000011.1"/>
</dbReference>
<evidence type="ECO:0000313" key="3">
    <source>
        <dbReference type="Proteomes" id="UP000576368"/>
    </source>
</evidence>
<evidence type="ECO:0000313" key="4">
    <source>
        <dbReference type="Proteomes" id="UP001302374"/>
    </source>
</evidence>
<accession>A0A7X5YFU7</accession>
<sequence>MMKRYGVLCMLLFFTIGIRFITVGQNGTDQDGKILQKLYSCYNLLQEPEYMNLSPEKYMRYFVDIEKKACSMIDSLSSVDSKKKAILYHKLGYLNSLGKYVKQKEVKGAATLEDELERRLDDLDIDSPDLDLLSDMEIMGLLDSYYAWKSPRASVWERSMDVLYNVKSEKVRRAYAFQNYKTMIQLYGYTMFIESLSWDFEFCTRDSVMLREVWELKEKYKNDHKK</sequence>
<keyword evidence="4" id="KW-1185">Reference proteome</keyword>
<reference evidence="1 3" key="2">
    <citation type="submission" date="2020-03" db="EMBL/GenBank/DDBJ databases">
        <title>Genomic Encyclopedia of Type Strains, Phase IV (KMG-IV): sequencing the most valuable type-strain genomes for metagenomic binning, comparative biology and taxonomic classification.</title>
        <authorList>
            <person name="Goeker M."/>
        </authorList>
    </citation>
    <scope>NUCLEOTIDE SEQUENCE [LARGE SCALE GENOMIC DNA]</scope>
    <source>
        <strain evidence="1 3">DSM 105722</strain>
    </source>
</reference>
<dbReference type="Proteomes" id="UP001302374">
    <property type="component" value="Chromosome"/>
</dbReference>
<dbReference type="Proteomes" id="UP000576368">
    <property type="component" value="Unassembled WGS sequence"/>
</dbReference>
<evidence type="ECO:0000313" key="2">
    <source>
        <dbReference type="EMBL" id="WOF11533.1"/>
    </source>
</evidence>
<reference evidence="2 4" key="1">
    <citation type="submission" date="2019-09" db="EMBL/GenBank/DDBJ databases">
        <title>Butyricimonas paravirosa DSM 105722 (=214-4 = JCM 18677 = CCUG 65563).</title>
        <authorList>
            <person name="Le Roy T."/>
            <person name="Cani P.D."/>
        </authorList>
    </citation>
    <scope>NUCLEOTIDE SEQUENCE [LARGE SCALE GENOMIC DNA]</scope>
    <source>
        <strain evidence="2 4">DSM 105722</strain>
    </source>
</reference>
<dbReference type="EMBL" id="JAATLI010000012">
    <property type="protein sequence ID" value="NJC19613.1"/>
    <property type="molecule type" value="Genomic_DNA"/>
</dbReference>
<gene>
    <name evidence="2" type="ORF">F1644_04265</name>
    <name evidence="1" type="ORF">GGR15_003249</name>
</gene>
<organism evidence="1 3">
    <name type="scientific">Butyricimonas paravirosa</name>
    <dbReference type="NCBI Taxonomy" id="1472417"/>
    <lineage>
        <taxon>Bacteria</taxon>
        <taxon>Pseudomonadati</taxon>
        <taxon>Bacteroidota</taxon>
        <taxon>Bacteroidia</taxon>
        <taxon>Bacteroidales</taxon>
        <taxon>Odoribacteraceae</taxon>
        <taxon>Butyricimonas</taxon>
    </lineage>
</organism>